<protein>
    <submittedName>
        <fullName evidence="1">BDLF3</fullName>
    </submittedName>
</protein>
<reference evidence="2" key="1">
    <citation type="submission" date="2015-02" db="EMBL/GenBank/DDBJ databases">
        <authorList>
            <person name="Grayson N.E."/>
        </authorList>
    </citation>
    <scope>NUCLEOTIDE SEQUENCE [LARGE SCALE GENOMIC DNA]</scope>
    <source>
        <strain evidence="2">sLCL-1.12</strain>
    </source>
</reference>
<organismHost>
    <name type="scientific">Homo sapiens</name>
    <name type="common">Human</name>
    <dbReference type="NCBI Taxonomy" id="9606"/>
</organismHost>
<dbReference type="Proteomes" id="UP000274930">
    <property type="component" value="Segment"/>
</dbReference>
<proteinExistence type="predicted"/>
<gene>
    <name evidence="1" type="primary">BDLF3.5</name>
</gene>
<evidence type="ECO:0000313" key="1">
    <source>
        <dbReference type="EMBL" id="CEQ32545.1"/>
    </source>
</evidence>
<evidence type="ECO:0000313" key="2">
    <source>
        <dbReference type="Proteomes" id="UP000274930"/>
    </source>
</evidence>
<name>A0A0C7T244_EBVG</name>
<sequence>MSAPGCSERQDKKRVTIGEREFGELLSWDPTDLPRTVARVYVVVGGLFEQEVSEVQRLENICTLLDLAGVECQTKAD</sequence>
<organism evidence="1 2">
    <name type="scientific">Epstein-Barr virus (strain GD1)</name>
    <name type="common">HHV-4</name>
    <name type="synonym">Human gammaherpesvirus 4</name>
    <dbReference type="NCBI Taxonomy" id="10376"/>
    <lineage>
        <taxon>Viruses</taxon>
        <taxon>Duplodnaviria</taxon>
        <taxon>Heunggongvirae</taxon>
        <taxon>Peploviricota</taxon>
        <taxon>Herviviricetes</taxon>
        <taxon>Herpesvirales</taxon>
        <taxon>Orthoherpesviridae</taxon>
        <taxon>Gammaherpesvirinae</taxon>
        <taxon>Lymphocryptovirus</taxon>
        <taxon>Lymphocryptovirus humangamma4</taxon>
    </lineage>
</organism>
<accession>A0A0C7T244</accession>
<dbReference type="EMBL" id="LN824205">
    <property type="protein sequence ID" value="CEQ32545.1"/>
    <property type="molecule type" value="Genomic_DNA"/>
</dbReference>